<reference evidence="2" key="1">
    <citation type="journal article" date="2019" name="Nat. Commun.">
        <title>The genome of broomcorn millet.</title>
        <authorList>
            <person name="Zou C."/>
            <person name="Miki D."/>
            <person name="Li D."/>
            <person name="Tang Q."/>
            <person name="Xiao L."/>
            <person name="Rajput S."/>
            <person name="Deng P."/>
            <person name="Jia W."/>
            <person name="Huang R."/>
            <person name="Zhang M."/>
            <person name="Sun Y."/>
            <person name="Hu J."/>
            <person name="Fu X."/>
            <person name="Schnable P.S."/>
            <person name="Li F."/>
            <person name="Zhang H."/>
            <person name="Feng B."/>
            <person name="Zhu X."/>
            <person name="Liu R."/>
            <person name="Schnable J.C."/>
            <person name="Zhu J.-K."/>
            <person name="Zhang H."/>
        </authorList>
    </citation>
    <scope>NUCLEOTIDE SEQUENCE [LARGE SCALE GENOMIC DNA]</scope>
</reference>
<sequence>MAHWKKLESLYLDKSLSSRFYLMMRLFRMCMQEGTPIKQYIDEFNKAVLDYQNVANSMDTDHLAIFFLCSLPDSYDSIRDQILYGTDSIAMDDITSILLSKDLLKKSRMESHG</sequence>
<protein>
    <recommendedName>
        <fullName evidence="3">Retrovirus-related Pol polyprotein from transposon TNT 1-94</fullName>
    </recommendedName>
</protein>
<keyword evidence="2" id="KW-1185">Reference proteome</keyword>
<dbReference type="Pfam" id="PF14223">
    <property type="entry name" value="Retrotran_gag_2"/>
    <property type="match status" value="1"/>
</dbReference>
<dbReference type="STRING" id="4540.A0A3L6RD22"/>
<accession>A0A3L6RD22</accession>
<organism evidence="1 2">
    <name type="scientific">Panicum miliaceum</name>
    <name type="common">Proso millet</name>
    <name type="synonym">Broomcorn millet</name>
    <dbReference type="NCBI Taxonomy" id="4540"/>
    <lineage>
        <taxon>Eukaryota</taxon>
        <taxon>Viridiplantae</taxon>
        <taxon>Streptophyta</taxon>
        <taxon>Embryophyta</taxon>
        <taxon>Tracheophyta</taxon>
        <taxon>Spermatophyta</taxon>
        <taxon>Magnoliopsida</taxon>
        <taxon>Liliopsida</taxon>
        <taxon>Poales</taxon>
        <taxon>Poaceae</taxon>
        <taxon>PACMAD clade</taxon>
        <taxon>Panicoideae</taxon>
        <taxon>Panicodae</taxon>
        <taxon>Paniceae</taxon>
        <taxon>Panicinae</taxon>
        <taxon>Panicum</taxon>
        <taxon>Panicum sect. Panicum</taxon>
    </lineage>
</organism>
<comment type="caution">
    <text evidence="1">The sequence shown here is derived from an EMBL/GenBank/DDBJ whole genome shotgun (WGS) entry which is preliminary data.</text>
</comment>
<dbReference type="OrthoDB" id="786521at2759"/>
<gene>
    <name evidence="1" type="ORF">C2845_PM06G27950</name>
</gene>
<dbReference type="EMBL" id="PQIB02000009">
    <property type="protein sequence ID" value="RLN00564.1"/>
    <property type="molecule type" value="Genomic_DNA"/>
</dbReference>
<dbReference type="AlphaFoldDB" id="A0A3L6RD22"/>
<proteinExistence type="predicted"/>
<evidence type="ECO:0000313" key="2">
    <source>
        <dbReference type="Proteomes" id="UP000275267"/>
    </source>
</evidence>
<evidence type="ECO:0008006" key="3">
    <source>
        <dbReference type="Google" id="ProtNLM"/>
    </source>
</evidence>
<evidence type="ECO:0000313" key="1">
    <source>
        <dbReference type="EMBL" id="RLN00564.1"/>
    </source>
</evidence>
<name>A0A3L6RD22_PANMI</name>
<dbReference type="Proteomes" id="UP000275267">
    <property type="component" value="Unassembled WGS sequence"/>
</dbReference>